<name>A0ABP7UV28_9FLAO</name>
<feature type="transmembrane region" description="Helical" evidence="1">
    <location>
        <begin position="7"/>
        <end position="33"/>
    </location>
</feature>
<evidence type="ECO:0000313" key="3">
    <source>
        <dbReference type="Proteomes" id="UP001500426"/>
    </source>
</evidence>
<gene>
    <name evidence="2" type="ORF">GCM10022388_20190</name>
</gene>
<accession>A0ABP7UV28</accession>
<sequence length="81" mass="9446">MEKIFGWFLIVFSSVMLLFLSFFIIAITFGVLFMNYNIPISTKNILFNILGLSIGYFLLISFLRKGLKKIKKEKISEKQTK</sequence>
<evidence type="ECO:0000313" key="2">
    <source>
        <dbReference type="EMBL" id="GAA4053671.1"/>
    </source>
</evidence>
<protein>
    <submittedName>
        <fullName evidence="2">Uncharacterized protein</fullName>
    </submittedName>
</protein>
<keyword evidence="1" id="KW-0812">Transmembrane</keyword>
<feature type="transmembrane region" description="Helical" evidence="1">
    <location>
        <begin position="45"/>
        <end position="63"/>
    </location>
</feature>
<dbReference type="EMBL" id="BAABCS010000018">
    <property type="protein sequence ID" value="GAA4053671.1"/>
    <property type="molecule type" value="Genomic_DNA"/>
</dbReference>
<organism evidence="2 3">
    <name type="scientific">Flavobacterium chungnamense</name>
    <dbReference type="NCBI Taxonomy" id="706182"/>
    <lineage>
        <taxon>Bacteria</taxon>
        <taxon>Pseudomonadati</taxon>
        <taxon>Bacteroidota</taxon>
        <taxon>Flavobacteriia</taxon>
        <taxon>Flavobacteriales</taxon>
        <taxon>Flavobacteriaceae</taxon>
        <taxon>Flavobacterium</taxon>
    </lineage>
</organism>
<reference evidence="3" key="1">
    <citation type="journal article" date="2019" name="Int. J. Syst. Evol. Microbiol.">
        <title>The Global Catalogue of Microorganisms (GCM) 10K type strain sequencing project: providing services to taxonomists for standard genome sequencing and annotation.</title>
        <authorList>
            <consortium name="The Broad Institute Genomics Platform"/>
            <consortium name="The Broad Institute Genome Sequencing Center for Infectious Disease"/>
            <person name="Wu L."/>
            <person name="Ma J."/>
        </authorList>
    </citation>
    <scope>NUCLEOTIDE SEQUENCE [LARGE SCALE GENOMIC DNA]</scope>
    <source>
        <strain evidence="3">JCM 17068</strain>
    </source>
</reference>
<keyword evidence="3" id="KW-1185">Reference proteome</keyword>
<evidence type="ECO:0000256" key="1">
    <source>
        <dbReference type="SAM" id="Phobius"/>
    </source>
</evidence>
<dbReference type="RefSeq" id="WP_345094173.1">
    <property type="nucleotide sequence ID" value="NZ_BAABCS010000018.1"/>
</dbReference>
<keyword evidence="1" id="KW-0472">Membrane</keyword>
<proteinExistence type="predicted"/>
<dbReference type="Proteomes" id="UP001500426">
    <property type="component" value="Unassembled WGS sequence"/>
</dbReference>
<keyword evidence="1" id="KW-1133">Transmembrane helix</keyword>
<comment type="caution">
    <text evidence="2">The sequence shown here is derived from an EMBL/GenBank/DDBJ whole genome shotgun (WGS) entry which is preliminary data.</text>
</comment>